<dbReference type="GO" id="GO:0015833">
    <property type="term" value="P:peptide transport"/>
    <property type="evidence" value="ECO:0007669"/>
    <property type="project" value="TreeGrafter"/>
</dbReference>
<dbReference type="RefSeq" id="WP_092888001.1">
    <property type="nucleotide sequence ID" value="NZ_FOOI01000017.1"/>
</dbReference>
<evidence type="ECO:0000313" key="4">
    <source>
        <dbReference type="EMBL" id="SFH42213.1"/>
    </source>
</evidence>
<reference evidence="4 5" key="1">
    <citation type="submission" date="2016-10" db="EMBL/GenBank/DDBJ databases">
        <authorList>
            <person name="de Groot N.N."/>
        </authorList>
    </citation>
    <scope>NUCLEOTIDE SEQUENCE [LARGE SCALE GENOMIC DNA]</scope>
    <source>
        <strain evidence="4 5">CPCC 202808</strain>
    </source>
</reference>
<sequence length="718" mass="80532">MVRRTATNNSADENEQGGLTRRALLYGSAVTAAALTLAGCNSGSGGQEGRKKTAAQAGSANRKGSARKPLAAPASFKEAPSLAAQVKQGKLPPVEKRLPDNPYVVPHNWLEPGKYGGNLRMMIPATDDGQLKEYMYGHSPLRWLNDGLDIGPGLVESWSSNADASEWTLHFRKGLKWSDGQPWTTADVMFWWEDMVLNEQHSEVPPDEAKSGKGTVMKMTAPDDYTIVMKFDAPAPLTADRLAMWVNRGIGPGWMEPKHYMKQFHPKYNKSVGKNWATADGEFEKKRNWQINPDSPTMTGWRLKSYKEGRQSGWERNPYYWCVDRQGNQLPYVDTLTASAVQNQEVAKLQIQQGKIDYLLGGFMGVSLSDVSGLKAAQSASKTVPILWDAGDGTGAAFFFNYDYYDEKLRKLIREPKFRQALSFAFNREDAQKTIYFNTGEKTTGTMSTKAIEYHVNDEGKQVYKQWRDSYVKHDPEKAKAILDALGVVDKDGDGKREAPDGSKLIVRLQYASNVGSDYKKLNELLVRDWKAIGIDARQFPISPEAYGTEWNTGKLMSNSGWGVGDGPNCLVYPQWLVPLEPSRWAPLEGQFYNVRGTPDEHKQKNVDPFKRTPPRMEPEAGGPVERLWKLYDQSKTTVDEMGRHRLVWEMTKIHVKEGPFFQGSVSNAPSVMLAHQELKNVPRKENLGQGGFTAPWIHPTPAVYDPETVFWSDPEKH</sequence>
<accession>A0A1I2ZWL9</accession>
<feature type="region of interest" description="Disordered" evidence="1">
    <location>
        <begin position="596"/>
        <end position="622"/>
    </location>
</feature>
<feature type="compositionally biased region" description="Basic and acidic residues" evidence="1">
    <location>
        <begin position="598"/>
        <end position="619"/>
    </location>
</feature>
<organism evidence="4 5">
    <name type="scientific">Actinopolymorpha cephalotaxi</name>
    <dbReference type="NCBI Taxonomy" id="504797"/>
    <lineage>
        <taxon>Bacteria</taxon>
        <taxon>Bacillati</taxon>
        <taxon>Actinomycetota</taxon>
        <taxon>Actinomycetes</taxon>
        <taxon>Propionibacteriales</taxon>
        <taxon>Actinopolymorphaceae</taxon>
        <taxon>Actinopolymorpha</taxon>
    </lineage>
</organism>
<dbReference type="EMBL" id="FOOI01000017">
    <property type="protein sequence ID" value="SFH42213.1"/>
    <property type="molecule type" value="Genomic_DNA"/>
</dbReference>
<evidence type="ECO:0000256" key="1">
    <source>
        <dbReference type="SAM" id="MobiDB-lite"/>
    </source>
</evidence>
<dbReference type="GO" id="GO:1904680">
    <property type="term" value="F:peptide transmembrane transporter activity"/>
    <property type="evidence" value="ECO:0007669"/>
    <property type="project" value="TreeGrafter"/>
</dbReference>
<dbReference type="Proteomes" id="UP000199052">
    <property type="component" value="Unassembled WGS sequence"/>
</dbReference>
<dbReference type="Pfam" id="PF00496">
    <property type="entry name" value="SBP_bac_5"/>
    <property type="match status" value="1"/>
</dbReference>
<dbReference type="Proteomes" id="UP000533017">
    <property type="component" value="Unassembled WGS sequence"/>
</dbReference>
<dbReference type="CDD" id="cd08500">
    <property type="entry name" value="PBP2_NikA_DppA_OppA_like_4"/>
    <property type="match status" value="1"/>
</dbReference>
<proteinExistence type="predicted"/>
<dbReference type="Gene3D" id="3.10.105.10">
    <property type="entry name" value="Dipeptide-binding Protein, Domain 3"/>
    <property type="match status" value="1"/>
</dbReference>
<dbReference type="EMBL" id="JACBZA010000001">
    <property type="protein sequence ID" value="NYH84211.1"/>
    <property type="molecule type" value="Genomic_DNA"/>
</dbReference>
<dbReference type="PANTHER" id="PTHR30290">
    <property type="entry name" value="PERIPLASMIC BINDING COMPONENT OF ABC TRANSPORTER"/>
    <property type="match status" value="1"/>
</dbReference>
<dbReference type="SUPFAM" id="SSF53850">
    <property type="entry name" value="Periplasmic binding protein-like II"/>
    <property type="match status" value="1"/>
</dbReference>
<name>A0A1I2ZWL9_9ACTN</name>
<dbReference type="Gene3D" id="3.40.190.10">
    <property type="entry name" value="Periplasmic binding protein-like II"/>
    <property type="match status" value="1"/>
</dbReference>
<evidence type="ECO:0000313" key="5">
    <source>
        <dbReference type="Proteomes" id="UP000199052"/>
    </source>
</evidence>
<evidence type="ECO:0000313" key="3">
    <source>
        <dbReference type="EMBL" id="NYH84211.1"/>
    </source>
</evidence>
<protein>
    <submittedName>
        <fullName evidence="4">Peptide/nickel transport system substrate-binding protein</fullName>
    </submittedName>
</protein>
<gene>
    <name evidence="3" type="ORF">FHR37_003062</name>
    <name evidence="4" type="ORF">SAMN05421678_117111</name>
</gene>
<feature type="domain" description="Solute-binding protein family 5" evidence="2">
    <location>
        <begin position="150"/>
        <end position="567"/>
    </location>
</feature>
<dbReference type="InterPro" id="IPR000914">
    <property type="entry name" value="SBP_5_dom"/>
</dbReference>
<evidence type="ECO:0000313" key="6">
    <source>
        <dbReference type="Proteomes" id="UP000533017"/>
    </source>
</evidence>
<dbReference type="AlphaFoldDB" id="A0A1I2ZWL9"/>
<feature type="region of interest" description="Disordered" evidence="1">
    <location>
        <begin position="41"/>
        <end position="81"/>
    </location>
</feature>
<evidence type="ECO:0000259" key="2">
    <source>
        <dbReference type="Pfam" id="PF00496"/>
    </source>
</evidence>
<dbReference type="InterPro" id="IPR006311">
    <property type="entry name" value="TAT_signal"/>
</dbReference>
<dbReference type="STRING" id="504797.SAMN05421678_117111"/>
<dbReference type="PANTHER" id="PTHR30290:SF62">
    <property type="entry name" value="OLIGOPEPTIDE ABC TRANSPORTER, PERIPLASMIC OLIGOPEPTIDE-BINDING PROTEIN"/>
    <property type="match status" value="1"/>
</dbReference>
<dbReference type="InterPro" id="IPR039424">
    <property type="entry name" value="SBP_5"/>
</dbReference>
<dbReference type="PROSITE" id="PS51318">
    <property type="entry name" value="TAT"/>
    <property type="match status" value="1"/>
</dbReference>
<dbReference type="OrthoDB" id="9764591at2"/>
<reference evidence="3 6" key="2">
    <citation type="submission" date="2020-07" db="EMBL/GenBank/DDBJ databases">
        <title>Sequencing the genomes of 1000 actinobacteria strains.</title>
        <authorList>
            <person name="Klenk H.-P."/>
        </authorList>
    </citation>
    <scope>NUCLEOTIDE SEQUENCE [LARGE SCALE GENOMIC DNA]</scope>
    <source>
        <strain evidence="3 6">DSM 45117</strain>
    </source>
</reference>
<keyword evidence="6" id="KW-1185">Reference proteome</keyword>